<dbReference type="Gene3D" id="2.120.10.30">
    <property type="entry name" value="TolB, C-terminal domain"/>
    <property type="match status" value="2"/>
</dbReference>
<accession>A0A367KUG5</accession>
<dbReference type="SMART" id="SM00086">
    <property type="entry name" value="PAC"/>
    <property type="match status" value="2"/>
</dbReference>
<dbReference type="OrthoDB" id="447251at2759"/>
<keyword evidence="15" id="KW-0238">DNA-binding</keyword>
<evidence type="ECO:0000256" key="14">
    <source>
        <dbReference type="ARBA" id="ARBA00023015"/>
    </source>
</evidence>
<evidence type="ECO:0000256" key="3">
    <source>
        <dbReference type="ARBA" id="ARBA00022606"/>
    </source>
</evidence>
<evidence type="ECO:0000256" key="7">
    <source>
        <dbReference type="ARBA" id="ARBA00022723"/>
    </source>
</evidence>
<keyword evidence="22" id="KW-1185">Reference proteome</keyword>
<evidence type="ECO:0000256" key="12">
    <source>
        <dbReference type="ARBA" id="ARBA00022833"/>
    </source>
</evidence>
<dbReference type="InterPro" id="IPR029058">
    <property type="entry name" value="AB_hydrolase_fold"/>
</dbReference>
<keyword evidence="9" id="KW-0677">Repeat</keyword>
<evidence type="ECO:0000256" key="10">
    <source>
        <dbReference type="ARBA" id="ARBA00022771"/>
    </source>
</evidence>
<comment type="caution">
    <text evidence="21">The sequence shown here is derived from an EMBL/GenBank/DDBJ whole genome shotgun (WGS) entry which is preliminary data.</text>
</comment>
<gene>
    <name evidence="21" type="ORF">CU098_003137</name>
</gene>
<keyword evidence="16" id="KW-0010">Activator</keyword>
<evidence type="ECO:0000256" key="11">
    <source>
        <dbReference type="ARBA" id="ARBA00022801"/>
    </source>
</evidence>
<keyword evidence="6" id="KW-0645">Protease</keyword>
<proteinExistence type="inferred from homology"/>
<dbReference type="SUPFAM" id="SSF82171">
    <property type="entry name" value="DPP6 N-terminal domain-like"/>
    <property type="match status" value="1"/>
</dbReference>
<evidence type="ECO:0000256" key="13">
    <source>
        <dbReference type="ARBA" id="ARBA00022991"/>
    </source>
</evidence>
<dbReference type="GO" id="GO:0003677">
    <property type="term" value="F:DNA binding"/>
    <property type="evidence" value="ECO:0007669"/>
    <property type="project" value="UniProtKB-KW"/>
</dbReference>
<dbReference type="GO" id="GO:0009881">
    <property type="term" value="F:photoreceptor activity"/>
    <property type="evidence" value="ECO:0007669"/>
    <property type="project" value="UniProtKB-KW"/>
</dbReference>
<feature type="domain" description="PAS" evidence="20">
    <location>
        <begin position="461"/>
        <end position="513"/>
    </location>
</feature>
<dbReference type="SMART" id="SM00091">
    <property type="entry name" value="PAS"/>
    <property type="match status" value="3"/>
</dbReference>
<dbReference type="FunFam" id="3.40.50.1820:FF:000028">
    <property type="entry name" value="S9 family peptidase"/>
    <property type="match status" value="1"/>
</dbReference>
<feature type="domain" description="PAS" evidence="20">
    <location>
        <begin position="115"/>
        <end position="149"/>
    </location>
</feature>
<dbReference type="Pfam" id="PF00326">
    <property type="entry name" value="Peptidase_S9"/>
    <property type="match status" value="1"/>
</dbReference>
<keyword evidence="13" id="KW-0157">Chromophore</keyword>
<dbReference type="SUPFAM" id="SSF55785">
    <property type="entry name" value="PYP-like sensor domain (PAS domain)"/>
    <property type="match status" value="2"/>
</dbReference>
<organism evidence="21 22">
    <name type="scientific">Rhizopus stolonifer</name>
    <name type="common">Rhizopus nigricans</name>
    <dbReference type="NCBI Taxonomy" id="4846"/>
    <lineage>
        <taxon>Eukaryota</taxon>
        <taxon>Fungi</taxon>
        <taxon>Fungi incertae sedis</taxon>
        <taxon>Mucoromycota</taxon>
        <taxon>Mucoromycotina</taxon>
        <taxon>Mucoromycetes</taxon>
        <taxon>Mucorales</taxon>
        <taxon>Mucorineae</taxon>
        <taxon>Rhizopodaceae</taxon>
        <taxon>Rhizopus</taxon>
    </lineage>
</organism>
<evidence type="ECO:0000256" key="9">
    <source>
        <dbReference type="ARBA" id="ARBA00022737"/>
    </source>
</evidence>
<evidence type="ECO:0000256" key="6">
    <source>
        <dbReference type="ARBA" id="ARBA00022670"/>
    </source>
</evidence>
<dbReference type="PROSITE" id="PS50112">
    <property type="entry name" value="PAS"/>
    <property type="match status" value="3"/>
</dbReference>
<dbReference type="FunFam" id="3.30.450.20:FF:000064">
    <property type="entry name" value="Vivid PAS protein VVD"/>
    <property type="match status" value="1"/>
</dbReference>
<dbReference type="InterPro" id="IPR000014">
    <property type="entry name" value="PAS"/>
</dbReference>
<dbReference type="Gene3D" id="3.30.450.20">
    <property type="entry name" value="PAS domain"/>
    <property type="match status" value="3"/>
</dbReference>
<evidence type="ECO:0000256" key="17">
    <source>
        <dbReference type="ARBA" id="ARBA00023163"/>
    </source>
</evidence>
<dbReference type="GO" id="GO:0004252">
    <property type="term" value="F:serine-type endopeptidase activity"/>
    <property type="evidence" value="ECO:0007669"/>
    <property type="project" value="TreeGrafter"/>
</dbReference>
<dbReference type="Proteomes" id="UP000253551">
    <property type="component" value="Unassembled WGS sequence"/>
</dbReference>
<keyword evidence="5" id="KW-0288">FMN</keyword>
<evidence type="ECO:0000256" key="4">
    <source>
        <dbReference type="ARBA" id="ARBA00022630"/>
    </source>
</evidence>
<evidence type="ECO:0000256" key="5">
    <source>
        <dbReference type="ARBA" id="ARBA00022643"/>
    </source>
</evidence>
<keyword evidence="14" id="KW-0805">Transcription regulation</keyword>
<dbReference type="AlphaFoldDB" id="A0A367KUG5"/>
<dbReference type="NCBIfam" id="TIGR00229">
    <property type="entry name" value="sensory_box"/>
    <property type="match status" value="1"/>
</dbReference>
<keyword evidence="4" id="KW-0285">Flavoprotein</keyword>
<dbReference type="CDD" id="cd00130">
    <property type="entry name" value="PAS"/>
    <property type="match status" value="3"/>
</dbReference>
<dbReference type="InterPro" id="IPR001610">
    <property type="entry name" value="PAC"/>
</dbReference>
<dbReference type="InterPro" id="IPR035965">
    <property type="entry name" value="PAS-like_dom_sf"/>
</dbReference>
<protein>
    <recommendedName>
        <fullName evidence="19">Dipeptidyl-peptidase V</fullName>
    </recommendedName>
</protein>
<keyword evidence="18" id="KW-0675">Receptor</keyword>
<keyword evidence="8" id="KW-0732">Signal</keyword>
<evidence type="ECO:0000313" key="21">
    <source>
        <dbReference type="EMBL" id="RCI05841.1"/>
    </source>
</evidence>
<evidence type="ECO:0000256" key="18">
    <source>
        <dbReference type="ARBA" id="ARBA00023170"/>
    </source>
</evidence>
<keyword evidence="11" id="KW-0378">Hydrolase</keyword>
<evidence type="ECO:0000259" key="20">
    <source>
        <dbReference type="PROSITE" id="PS50112"/>
    </source>
</evidence>
<dbReference type="Pfam" id="PF13426">
    <property type="entry name" value="PAS_9"/>
    <property type="match status" value="1"/>
</dbReference>
<dbReference type="PANTHER" id="PTHR42776:SF13">
    <property type="entry name" value="DIPEPTIDYL-PEPTIDASE 5"/>
    <property type="match status" value="1"/>
</dbReference>
<evidence type="ECO:0000256" key="8">
    <source>
        <dbReference type="ARBA" id="ARBA00022729"/>
    </source>
</evidence>
<dbReference type="GO" id="GO:0006508">
    <property type="term" value="P:proteolysis"/>
    <property type="evidence" value="ECO:0007669"/>
    <property type="project" value="UniProtKB-KW"/>
</dbReference>
<reference evidence="21 22" key="1">
    <citation type="journal article" date="2018" name="G3 (Bethesda)">
        <title>Phylogenetic and Phylogenomic Definition of Rhizopus Species.</title>
        <authorList>
            <person name="Gryganskyi A.P."/>
            <person name="Golan J."/>
            <person name="Dolatabadi S."/>
            <person name="Mondo S."/>
            <person name="Robb S."/>
            <person name="Idnurm A."/>
            <person name="Muszewska A."/>
            <person name="Steczkiewicz K."/>
            <person name="Masonjones S."/>
            <person name="Liao H.L."/>
            <person name="Gajdeczka M.T."/>
            <person name="Anike F."/>
            <person name="Vuek A."/>
            <person name="Anishchenko I.M."/>
            <person name="Voigt K."/>
            <person name="de Hoog G.S."/>
            <person name="Smith M.E."/>
            <person name="Heitman J."/>
            <person name="Vilgalys R."/>
            <person name="Stajich J.E."/>
        </authorList>
    </citation>
    <scope>NUCLEOTIDE SEQUENCE [LARGE SCALE GENOMIC DNA]</scope>
    <source>
        <strain evidence="21 22">LSU 92-RS-03</strain>
    </source>
</reference>
<comment type="similarity">
    <text evidence="1">Belongs to the peptidase S9C family.</text>
</comment>
<dbReference type="Pfam" id="PF08447">
    <property type="entry name" value="PAS_3"/>
    <property type="match status" value="1"/>
</dbReference>
<evidence type="ECO:0000256" key="16">
    <source>
        <dbReference type="ARBA" id="ARBA00023159"/>
    </source>
</evidence>
<keyword evidence="10" id="KW-0863">Zinc-finger</keyword>
<dbReference type="InterPro" id="IPR013655">
    <property type="entry name" value="PAS_fold_3"/>
</dbReference>
<dbReference type="GO" id="GO:0008270">
    <property type="term" value="F:zinc ion binding"/>
    <property type="evidence" value="ECO:0007669"/>
    <property type="project" value="UniProtKB-KW"/>
</dbReference>
<keyword evidence="2" id="KW-0600">Photoreceptor protein</keyword>
<evidence type="ECO:0000256" key="2">
    <source>
        <dbReference type="ARBA" id="ARBA00022543"/>
    </source>
</evidence>
<dbReference type="EMBL" id="PJQM01000289">
    <property type="protein sequence ID" value="RCI05841.1"/>
    <property type="molecule type" value="Genomic_DNA"/>
</dbReference>
<dbReference type="STRING" id="4846.A0A367KUG5"/>
<dbReference type="Gene3D" id="3.40.50.1820">
    <property type="entry name" value="alpha/beta hydrolase"/>
    <property type="match status" value="1"/>
</dbReference>
<keyword evidence="7" id="KW-0479">Metal-binding</keyword>
<name>A0A367KUG5_RHIST</name>
<keyword evidence="17" id="KW-0804">Transcription</keyword>
<keyword evidence="3" id="KW-0716">Sensory transduction</keyword>
<feature type="non-terminal residue" evidence="21">
    <location>
        <position position="1259"/>
    </location>
</feature>
<dbReference type="SUPFAM" id="SSF53474">
    <property type="entry name" value="alpha/beta-Hydrolases"/>
    <property type="match status" value="1"/>
</dbReference>
<evidence type="ECO:0000313" key="22">
    <source>
        <dbReference type="Proteomes" id="UP000253551"/>
    </source>
</evidence>
<evidence type="ECO:0000256" key="15">
    <source>
        <dbReference type="ARBA" id="ARBA00023125"/>
    </source>
</evidence>
<keyword evidence="12" id="KW-0862">Zinc</keyword>
<dbReference type="PANTHER" id="PTHR42776">
    <property type="entry name" value="SERINE PEPTIDASE S9 FAMILY MEMBER"/>
    <property type="match status" value="1"/>
</dbReference>
<evidence type="ECO:0000256" key="1">
    <source>
        <dbReference type="ARBA" id="ARBA00010040"/>
    </source>
</evidence>
<dbReference type="InterPro" id="IPR011042">
    <property type="entry name" value="6-blade_b-propeller_TolB-like"/>
</dbReference>
<sequence>MNPFQSISNQFNPQLYESSNVPPSSDRLFSYSGYQAGLMTASSSNSHSQFPQPHLPTIPTQPVIMPSMPTNNTNEAKYTGMYANTGFDMLSILSRLANRPNPQIDLGPVDLSCAFVVVDAKQYDFPLVYASPMFERLTGYSPGETVGRNCRFLQAPDGNVAIGSRRKYTDNTTVYHIKTHIVQGKESQSSIINYRKTGQPFVNLLTVIPITWELDEIDYFVGLLVDLVEQPNAIFQSMKDGSYAVNYRNSTIPQTIEGLTHNYKSEDIQEWKRPKELSLTETENALDVPMDIETLIKEASTEEGKFRRCFHELLLDQSPDFIHVLTIKGIFLYCSDSVKQLLEYDPSDLINKSLEAICHPSDINTVTRELKQSSNDPTVPVNLIYRIRRKNHGYMWIECSGKLRNEDGRGRKYVVLSGRERPVYQLPRSVLAVGNKAHQASTATTTIVMKGAQDHDFWGKLSMDGLLLYVSVTCVNVLGLLPIDIVGSSLYQLMRSNRTTDLTRALAEVKEGKVAYLKHALLNSANMEVMVATTFYPDGKSTKEEPSFVLMQTRIIEDDAIMADEGPVFVSMDTDVKKKGRSDLSLAGYNALQRPNVVHRMIEELDIEREANWQYELHQLGTHNRRLRRELRCLLEKAKKEDGEDEAVCKVCLRRLSGFNDPSEEPPEDLLELPRPGVPVASPNGTFAVYSSSTYNIQQDKTVRNLYLLNIQTKDVQTLTEPSFETSDSEPFFLDNDHLAYIHHQAEKKVDQIYVLNLQEKKSYPLTDFPIAFGNVKYNIEHKLLAFSAAVYAEGSLNGTAQRDKEIEDTKKDTGLVFDQLMVRHWDSFVEEKKNNLFVVSLTYEEGHYKLSSEPLNLLKNSALESPLFPSGDASDYDISPDATQIAFLAKTPERDNAWQTTAHIYLVPTKGGSLQQINHLPAASSSPYFTPTGQLAYFQMKVPQYEADRNRITLYDLQSQETREIASNWDSSPSEILSDGHQLFVTAVDQGHQKIFAIDLQTEAIRCLSDKHSASGLQLLGNKLFFGLSSMQHPTQPRLLDLQSNQLTKFGQDLDFDLSSPEEIRFQGANNEQVHGWYLKPAGFDPSQKYPVAFLIHGGPQSAWVDSWSTRWNPQIFANAGYAVVAINFHGSTGYGQAFTDSIGENWGSLPYEDLQTGLDYVLNKYSYLDAERVAGLGASYGGYMVNWLNGHSDKFKVFVNHDGVFSTTQVYYTTDELYFPEKEFGGSPILPENREKYEKYSPANFVQHWKTPTLLIH</sequence>
<dbReference type="InterPro" id="IPR001375">
    <property type="entry name" value="Peptidase_S9_cat"/>
</dbReference>
<feature type="domain" description="PAS" evidence="20">
    <location>
        <begin position="314"/>
        <end position="377"/>
    </location>
</feature>
<evidence type="ECO:0000256" key="19">
    <source>
        <dbReference type="ARBA" id="ARBA00032829"/>
    </source>
</evidence>